<accession>A0AA49Q3J4</accession>
<dbReference type="KEGG" id="pspc:Strain318_000136"/>
<dbReference type="EMBL" id="CP130612">
    <property type="protein sequence ID" value="WKW10903.1"/>
    <property type="molecule type" value="Genomic_DNA"/>
</dbReference>
<organism evidence="1">
    <name type="scientific">Pseudogemmatithrix spongiicola</name>
    <dbReference type="NCBI Taxonomy" id="3062599"/>
    <lineage>
        <taxon>Bacteria</taxon>
        <taxon>Pseudomonadati</taxon>
        <taxon>Gemmatimonadota</taxon>
        <taxon>Gemmatimonadia</taxon>
        <taxon>Gemmatimonadales</taxon>
        <taxon>Gemmatimonadaceae</taxon>
        <taxon>Pseudogemmatithrix</taxon>
    </lineage>
</organism>
<name>A0AA49Q3J4_9BACT</name>
<evidence type="ECO:0000313" key="2">
    <source>
        <dbReference type="EMBL" id="WKW13812.1"/>
    </source>
</evidence>
<evidence type="ECO:0000313" key="1">
    <source>
        <dbReference type="EMBL" id="WKW10903.1"/>
    </source>
</evidence>
<sequence>MPPPEDSVEVTTLAEWRGWLQANHTRRASVWVVTYKNGASRPHVAYDDLVSEALCWGWIDSLPRKLDAERTMLRFSPRSKNTGWSALNKQRAEQMIKAKRMQPAGLAKIAAAKADGSWTRLDAGEATRAANDKRAAKGKRAAWWRD</sequence>
<gene>
    <name evidence="1" type="ORF">Strain138_000136</name>
    <name evidence="2" type="ORF">Strain318_000136</name>
</gene>
<dbReference type="EMBL" id="CP130613">
    <property type="protein sequence ID" value="WKW13812.1"/>
    <property type="molecule type" value="Genomic_DNA"/>
</dbReference>
<dbReference type="RefSeq" id="WP_367886613.1">
    <property type="nucleotide sequence ID" value="NZ_CP130612.1"/>
</dbReference>
<dbReference type="AlphaFoldDB" id="A0AA49Q3J4"/>
<evidence type="ECO:0000313" key="3">
    <source>
        <dbReference type="Proteomes" id="UP001229955"/>
    </source>
</evidence>
<dbReference type="Proteomes" id="UP001229955">
    <property type="component" value="Chromosome"/>
</dbReference>
<reference evidence="1" key="1">
    <citation type="submission" date="2023-07" db="EMBL/GenBank/DDBJ databases">
        <authorList>
            <person name="Haufschild T."/>
            <person name="Kallscheuer N."/>
            <person name="Hammer J."/>
            <person name="Kohn T."/>
            <person name="Kabuu M."/>
            <person name="Jogler M."/>
            <person name="Wohfarth N."/>
            <person name="Heuer A."/>
            <person name="Rohde M."/>
            <person name="van Teeseling M.C.F."/>
            <person name="Jogler C."/>
        </authorList>
    </citation>
    <scope>NUCLEOTIDE SEQUENCE</scope>
    <source>
        <strain evidence="1">Strain 138</strain>
        <strain evidence="2">Strain 318</strain>
    </source>
</reference>
<keyword evidence="3" id="KW-1185">Reference proteome</keyword>
<accession>A0AA49Q6A5</accession>
<protein>
    <recommendedName>
        <fullName evidence="4">Bacteriocin-protection protein</fullName>
    </recommendedName>
</protein>
<proteinExistence type="predicted"/>
<evidence type="ECO:0008006" key="4">
    <source>
        <dbReference type="Google" id="ProtNLM"/>
    </source>
</evidence>